<reference evidence="1" key="1">
    <citation type="submission" date="2014-09" db="EMBL/GenBank/DDBJ databases">
        <authorList>
            <person name="Magalhaes I.L.F."/>
            <person name="Oliveira U."/>
            <person name="Santos F.R."/>
            <person name="Vidigal T.H.D.A."/>
            <person name="Brescovit A.D."/>
            <person name="Santos A.J."/>
        </authorList>
    </citation>
    <scope>NUCLEOTIDE SEQUENCE</scope>
    <source>
        <tissue evidence="1">Shoot tissue taken approximately 20 cm above the soil surface</tissue>
    </source>
</reference>
<evidence type="ECO:0000313" key="1">
    <source>
        <dbReference type="EMBL" id="JAD68230.1"/>
    </source>
</evidence>
<accession>A0A0A9C4C0</accession>
<organism evidence="1">
    <name type="scientific">Arundo donax</name>
    <name type="common">Giant reed</name>
    <name type="synonym">Donax arundinaceus</name>
    <dbReference type="NCBI Taxonomy" id="35708"/>
    <lineage>
        <taxon>Eukaryota</taxon>
        <taxon>Viridiplantae</taxon>
        <taxon>Streptophyta</taxon>
        <taxon>Embryophyta</taxon>
        <taxon>Tracheophyta</taxon>
        <taxon>Spermatophyta</taxon>
        <taxon>Magnoliopsida</taxon>
        <taxon>Liliopsida</taxon>
        <taxon>Poales</taxon>
        <taxon>Poaceae</taxon>
        <taxon>PACMAD clade</taxon>
        <taxon>Arundinoideae</taxon>
        <taxon>Arundineae</taxon>
        <taxon>Arundo</taxon>
    </lineage>
</organism>
<dbReference type="AlphaFoldDB" id="A0A0A9C4C0"/>
<dbReference type="EMBL" id="GBRH01229665">
    <property type="protein sequence ID" value="JAD68230.1"/>
    <property type="molecule type" value="Transcribed_RNA"/>
</dbReference>
<name>A0A0A9C4C0_ARUDO</name>
<protein>
    <submittedName>
        <fullName evidence="1">Uncharacterized protein</fullName>
    </submittedName>
</protein>
<sequence length="25" mass="2928">MKLAEAKYYTADFSKLKVLIYKISC</sequence>
<proteinExistence type="predicted"/>
<reference evidence="1" key="2">
    <citation type="journal article" date="2015" name="Data Brief">
        <title>Shoot transcriptome of the giant reed, Arundo donax.</title>
        <authorList>
            <person name="Barrero R.A."/>
            <person name="Guerrero F.D."/>
            <person name="Moolhuijzen P."/>
            <person name="Goolsby J.A."/>
            <person name="Tidwell J."/>
            <person name="Bellgard S.E."/>
            <person name="Bellgard M.I."/>
        </authorList>
    </citation>
    <scope>NUCLEOTIDE SEQUENCE</scope>
    <source>
        <tissue evidence="1">Shoot tissue taken approximately 20 cm above the soil surface</tissue>
    </source>
</reference>